<dbReference type="Pfam" id="PF08495">
    <property type="entry name" value="FIST"/>
    <property type="match status" value="1"/>
</dbReference>
<gene>
    <name evidence="8" type="ORF">Cflav_PD1335</name>
</gene>
<evidence type="ECO:0000313" key="9">
    <source>
        <dbReference type="Proteomes" id="UP000003688"/>
    </source>
</evidence>
<evidence type="ECO:0000256" key="1">
    <source>
        <dbReference type="ARBA" id="ARBA00004651"/>
    </source>
</evidence>
<dbReference type="RefSeq" id="WP_007417885.1">
    <property type="nucleotide sequence ID" value="NZ_ABOX02000050.1"/>
</dbReference>
<dbReference type="SMART" id="SM00897">
    <property type="entry name" value="FIST"/>
    <property type="match status" value="1"/>
</dbReference>
<dbReference type="EMBL" id="ABOX02000050">
    <property type="protein sequence ID" value="EEF58096.1"/>
    <property type="molecule type" value="Genomic_DNA"/>
</dbReference>
<keyword evidence="3" id="KW-0812">Transmembrane</keyword>
<proteinExistence type="predicted"/>
<feature type="domain" description="FIST C-domain" evidence="7">
    <location>
        <begin position="231"/>
        <end position="376"/>
    </location>
</feature>
<dbReference type="STRING" id="320771.Cflav_PD1335"/>
<evidence type="ECO:0000256" key="3">
    <source>
        <dbReference type="ARBA" id="ARBA00022692"/>
    </source>
</evidence>
<keyword evidence="4" id="KW-1133">Transmembrane helix</keyword>
<dbReference type="InterPro" id="IPR016741">
    <property type="entry name" value="UCP018953"/>
</dbReference>
<dbReference type="PIRSF" id="PIRSF018953">
    <property type="entry name" value="UCP018953"/>
    <property type="match status" value="1"/>
</dbReference>
<comment type="caution">
    <text evidence="8">The sequence shown here is derived from an EMBL/GenBank/DDBJ whole genome shotgun (WGS) entry which is preliminary data.</text>
</comment>
<dbReference type="AlphaFoldDB" id="B9XPZ9"/>
<keyword evidence="9" id="KW-1185">Reference proteome</keyword>
<dbReference type="Pfam" id="PF10442">
    <property type="entry name" value="FIST_C"/>
    <property type="match status" value="1"/>
</dbReference>
<protein>
    <recommendedName>
        <fullName evidence="10">FIST C domain protein</fullName>
    </recommendedName>
</protein>
<dbReference type="SMART" id="SM01204">
    <property type="entry name" value="FIST_C"/>
    <property type="match status" value="1"/>
</dbReference>
<organism evidence="8 9">
    <name type="scientific">Pedosphaera parvula (strain Ellin514)</name>
    <dbReference type="NCBI Taxonomy" id="320771"/>
    <lineage>
        <taxon>Bacteria</taxon>
        <taxon>Pseudomonadati</taxon>
        <taxon>Verrucomicrobiota</taxon>
        <taxon>Pedosphaerae</taxon>
        <taxon>Pedosphaerales</taxon>
        <taxon>Pedosphaeraceae</taxon>
        <taxon>Pedosphaera</taxon>
    </lineage>
</organism>
<keyword evidence="2" id="KW-1003">Cell membrane</keyword>
<comment type="subcellular location">
    <subcellularLocation>
        <location evidence="1">Cell membrane</location>
        <topology evidence="1">Multi-pass membrane protein</topology>
    </subcellularLocation>
</comment>
<evidence type="ECO:0000313" key="8">
    <source>
        <dbReference type="EMBL" id="EEF58096.1"/>
    </source>
</evidence>
<keyword evidence="5" id="KW-0472">Membrane</keyword>
<evidence type="ECO:0000259" key="7">
    <source>
        <dbReference type="SMART" id="SM01204"/>
    </source>
</evidence>
<dbReference type="GO" id="GO:0005886">
    <property type="term" value="C:plasma membrane"/>
    <property type="evidence" value="ECO:0007669"/>
    <property type="project" value="UniProtKB-SubCell"/>
</dbReference>
<reference evidence="8 9" key="1">
    <citation type="journal article" date="2011" name="J. Bacteriol.">
        <title>Genome sequence of 'Pedosphaera parvula' Ellin514, an aerobic Verrucomicrobial isolate from pasture soil.</title>
        <authorList>
            <person name="Kant R."/>
            <person name="van Passel M.W."/>
            <person name="Sangwan P."/>
            <person name="Palva A."/>
            <person name="Lucas S."/>
            <person name="Copeland A."/>
            <person name="Lapidus A."/>
            <person name="Glavina Del Rio T."/>
            <person name="Dalin E."/>
            <person name="Tice H."/>
            <person name="Bruce D."/>
            <person name="Goodwin L."/>
            <person name="Pitluck S."/>
            <person name="Chertkov O."/>
            <person name="Larimer F.W."/>
            <person name="Land M.L."/>
            <person name="Hauser L."/>
            <person name="Brettin T.S."/>
            <person name="Detter J.C."/>
            <person name="Han S."/>
            <person name="de Vos W.M."/>
            <person name="Janssen P.H."/>
            <person name="Smidt H."/>
        </authorList>
    </citation>
    <scope>NUCLEOTIDE SEQUENCE [LARGE SCALE GENOMIC DNA]</scope>
    <source>
        <strain evidence="8 9">Ellin514</strain>
    </source>
</reference>
<evidence type="ECO:0000256" key="5">
    <source>
        <dbReference type="ARBA" id="ARBA00023136"/>
    </source>
</evidence>
<evidence type="ECO:0000259" key="6">
    <source>
        <dbReference type="SMART" id="SM00897"/>
    </source>
</evidence>
<evidence type="ECO:0000256" key="4">
    <source>
        <dbReference type="ARBA" id="ARBA00022989"/>
    </source>
</evidence>
<dbReference type="InterPro" id="IPR013702">
    <property type="entry name" value="FIST_domain_N"/>
</dbReference>
<dbReference type="Proteomes" id="UP000003688">
    <property type="component" value="Unassembled WGS sequence"/>
</dbReference>
<dbReference type="PANTHER" id="PTHR14939">
    <property type="entry name" value="F-BOX ONLY PROTEIN 22"/>
    <property type="match status" value="1"/>
</dbReference>
<dbReference type="PANTHER" id="PTHR14939:SF5">
    <property type="entry name" value="F-BOX ONLY PROTEIN 22"/>
    <property type="match status" value="1"/>
</dbReference>
<evidence type="ECO:0008006" key="10">
    <source>
        <dbReference type="Google" id="ProtNLM"/>
    </source>
</evidence>
<feature type="domain" description="FIST" evidence="6">
    <location>
        <begin position="35"/>
        <end position="230"/>
    </location>
</feature>
<accession>B9XPZ9</accession>
<sequence>MQSEFAVTAHWRGEFEEAAFQAWARKLRAELHAPKVSLGLVFMSPKMFPQAEQILEILRVDGQIPLLAGCSSNSLITGVHEFEDDGGLVVALYSLPGAELKAFRFTQADLEQGSGRAYWQHKTGVTPEQTNGWLAFADPFNMDCEAWLGSWNEAYAPAPILGGLASGEQTTQQTQLYLNGEVYEEGGVAISIGGDVKLVGVISQGCTPIGDTWTLTKVEKNLIQEIGNRPAFEVLAETFGTLTQDEQQASRGNLFIGLVMNEYLEEYHRGDFLVRNLIGVDPQSGIIAVGALPRLGQTIQFQRRDAAAATEDMKALLARARKQLAGATVYGGCLCSCNGRGQGLFGEPDHDAKMIQEMLGPVGMSGFFCNGEIGPVGERNFLHGYTASLALFVKKS</sequence>
<dbReference type="InterPro" id="IPR019494">
    <property type="entry name" value="FIST_C"/>
</dbReference>
<name>B9XPZ9_PEDPL</name>
<dbReference type="OrthoDB" id="9770435at2"/>
<evidence type="ECO:0000256" key="2">
    <source>
        <dbReference type="ARBA" id="ARBA00022475"/>
    </source>
</evidence>